<name>A0AAV2HVV3_LYMST</name>
<dbReference type="Pfam" id="PF15348">
    <property type="entry name" value="GEMIN8"/>
    <property type="match status" value="1"/>
</dbReference>
<feature type="compositionally biased region" description="Low complexity" evidence="1">
    <location>
        <begin position="39"/>
        <end position="53"/>
    </location>
</feature>
<dbReference type="Proteomes" id="UP001497497">
    <property type="component" value="Unassembled WGS sequence"/>
</dbReference>
<dbReference type="GO" id="GO:0032797">
    <property type="term" value="C:SMN complex"/>
    <property type="evidence" value="ECO:0007669"/>
    <property type="project" value="InterPro"/>
</dbReference>
<dbReference type="InterPro" id="IPR034754">
    <property type="entry name" value="GEMIN8"/>
</dbReference>
<reference evidence="2 3" key="1">
    <citation type="submission" date="2024-04" db="EMBL/GenBank/DDBJ databases">
        <authorList>
            <consortium name="Genoscope - CEA"/>
            <person name="William W."/>
        </authorList>
    </citation>
    <scope>NUCLEOTIDE SEQUENCE [LARGE SCALE GENOMIC DNA]</scope>
</reference>
<dbReference type="PANTHER" id="PTHR16238:SF7">
    <property type="entry name" value="GEM-ASSOCIATED PROTEIN 8"/>
    <property type="match status" value="1"/>
</dbReference>
<evidence type="ECO:0000313" key="2">
    <source>
        <dbReference type="EMBL" id="CAL1536228.1"/>
    </source>
</evidence>
<dbReference type="PANTHER" id="PTHR16238">
    <property type="entry name" value="GEM-ASSOCIATED PROTEIN 8"/>
    <property type="match status" value="1"/>
</dbReference>
<evidence type="ECO:0000313" key="3">
    <source>
        <dbReference type="Proteomes" id="UP001497497"/>
    </source>
</evidence>
<evidence type="ECO:0000256" key="1">
    <source>
        <dbReference type="SAM" id="MobiDB-lite"/>
    </source>
</evidence>
<sequence>MTTHKTSLEDLSMAEKGQTSSMTSVTEEDSSPDSESDTTESLSNHTSSVMSSTDTDDKLTPGLINITISTKPTKTRKQQNMVEMKNTDECEAISPVEPDDFPLKNAESETSYKLPLPETFITSYVFPYGSNPLPLEGTDFSSMAYMKKKKGISLPPKYQGQSSNLGEDYGCKENLGLDDTDNKLSTDFSDTSSIQIQRSRGNGTADIVDEACAAKRYKTSHQRPFYPDLSSSHWYQASCFDHYWKHYRFVMDWYQKHIEAIKTLQGQMGAPLFFPSHFNTVSPQRSHHQYSRRNERLKRSRRRSNARTRKEKCGSTSLSVSDEVTGTGGSSGHSREVLSDDENIEMEITEDMVQFFATSLKHKLERDNAKQDSDLENGQERLNIEEARKGQQSHSILAPREQPGVRRATELRELYGAGAPMIHGMETALQMTYDRFSDKFQSKMWPNMPLKIIFT</sequence>
<feature type="region of interest" description="Disordered" evidence="1">
    <location>
        <begin position="1"/>
        <end position="79"/>
    </location>
</feature>
<feature type="compositionally biased region" description="Basic residues" evidence="1">
    <location>
        <begin position="285"/>
        <end position="310"/>
    </location>
</feature>
<keyword evidence="3" id="KW-1185">Reference proteome</keyword>
<dbReference type="AlphaFoldDB" id="A0AAV2HVV3"/>
<gene>
    <name evidence="2" type="ORF">GSLYS_00010141001</name>
</gene>
<feature type="region of interest" description="Disordered" evidence="1">
    <location>
        <begin position="281"/>
        <end position="338"/>
    </location>
</feature>
<protein>
    <recommendedName>
        <fullName evidence="4">Gem-associated protein 8</fullName>
    </recommendedName>
</protein>
<evidence type="ECO:0008006" key="4">
    <source>
        <dbReference type="Google" id="ProtNLM"/>
    </source>
</evidence>
<feature type="compositionally biased region" description="Polar residues" evidence="1">
    <location>
        <begin position="314"/>
        <end position="324"/>
    </location>
</feature>
<accession>A0AAV2HVV3</accession>
<comment type="caution">
    <text evidence="2">The sequence shown here is derived from an EMBL/GenBank/DDBJ whole genome shotgun (WGS) entry which is preliminary data.</text>
</comment>
<organism evidence="2 3">
    <name type="scientific">Lymnaea stagnalis</name>
    <name type="common">Great pond snail</name>
    <name type="synonym">Helix stagnalis</name>
    <dbReference type="NCBI Taxonomy" id="6523"/>
    <lineage>
        <taxon>Eukaryota</taxon>
        <taxon>Metazoa</taxon>
        <taxon>Spiralia</taxon>
        <taxon>Lophotrochozoa</taxon>
        <taxon>Mollusca</taxon>
        <taxon>Gastropoda</taxon>
        <taxon>Heterobranchia</taxon>
        <taxon>Euthyneura</taxon>
        <taxon>Panpulmonata</taxon>
        <taxon>Hygrophila</taxon>
        <taxon>Lymnaeoidea</taxon>
        <taxon>Lymnaeidae</taxon>
        <taxon>Lymnaea</taxon>
    </lineage>
</organism>
<dbReference type="GO" id="GO:0000387">
    <property type="term" value="P:spliceosomal snRNP assembly"/>
    <property type="evidence" value="ECO:0007669"/>
    <property type="project" value="InterPro"/>
</dbReference>
<proteinExistence type="predicted"/>
<feature type="compositionally biased region" description="Acidic residues" evidence="1">
    <location>
        <begin position="26"/>
        <end position="38"/>
    </location>
</feature>
<dbReference type="EMBL" id="CAXITT010000224">
    <property type="protein sequence ID" value="CAL1536228.1"/>
    <property type="molecule type" value="Genomic_DNA"/>
</dbReference>